<reference evidence="1" key="1">
    <citation type="submission" date="2022-11" db="EMBL/GenBank/DDBJ databases">
        <title>Centuries of genome instability and evolution in soft-shell clam transmissible cancer (bioRxiv).</title>
        <authorList>
            <person name="Hart S.F.M."/>
            <person name="Yonemitsu M.A."/>
            <person name="Giersch R.M."/>
            <person name="Beal B.F."/>
            <person name="Arriagada G."/>
            <person name="Davis B.W."/>
            <person name="Ostrander E.A."/>
            <person name="Goff S.P."/>
            <person name="Metzger M.J."/>
        </authorList>
    </citation>
    <scope>NUCLEOTIDE SEQUENCE</scope>
    <source>
        <strain evidence="1">MELC-2E11</strain>
        <tissue evidence="1">Siphon/mantle</tissue>
    </source>
</reference>
<sequence>MSKICAKNANDHAEPIISTELDDRQWELGILRARLNSTLSLDVINHLSIFARHGYCDKFAFDVGPQYASRNFREFMF</sequence>
<name>A0ABY7E1A7_MYAAR</name>
<evidence type="ECO:0000313" key="1">
    <source>
        <dbReference type="EMBL" id="WAR03785.1"/>
    </source>
</evidence>
<organism evidence="1 2">
    <name type="scientific">Mya arenaria</name>
    <name type="common">Soft-shell clam</name>
    <dbReference type="NCBI Taxonomy" id="6604"/>
    <lineage>
        <taxon>Eukaryota</taxon>
        <taxon>Metazoa</taxon>
        <taxon>Spiralia</taxon>
        <taxon>Lophotrochozoa</taxon>
        <taxon>Mollusca</taxon>
        <taxon>Bivalvia</taxon>
        <taxon>Autobranchia</taxon>
        <taxon>Heteroconchia</taxon>
        <taxon>Euheterodonta</taxon>
        <taxon>Imparidentia</taxon>
        <taxon>Neoheterodontei</taxon>
        <taxon>Myida</taxon>
        <taxon>Myoidea</taxon>
        <taxon>Myidae</taxon>
        <taxon>Mya</taxon>
    </lineage>
</organism>
<keyword evidence="2" id="KW-1185">Reference proteome</keyword>
<dbReference type="EMBL" id="CP111015">
    <property type="protein sequence ID" value="WAR03785.1"/>
    <property type="molecule type" value="Genomic_DNA"/>
</dbReference>
<evidence type="ECO:0000313" key="2">
    <source>
        <dbReference type="Proteomes" id="UP001164746"/>
    </source>
</evidence>
<dbReference type="Proteomes" id="UP001164746">
    <property type="component" value="Chromosome 4"/>
</dbReference>
<accession>A0ABY7E1A7</accession>
<proteinExistence type="predicted"/>
<gene>
    <name evidence="1" type="ORF">MAR_010343</name>
</gene>
<protein>
    <submittedName>
        <fullName evidence="1">Uncharacterized protein</fullName>
    </submittedName>
</protein>